<name>A0ABT9MIX0_9DEIO</name>
<dbReference type="EMBL" id="JAURUR010000032">
    <property type="protein sequence ID" value="MDP9766533.1"/>
    <property type="molecule type" value="Genomic_DNA"/>
</dbReference>
<dbReference type="Pfam" id="PF03572">
    <property type="entry name" value="Peptidase_S41"/>
    <property type="match status" value="1"/>
</dbReference>
<keyword evidence="3" id="KW-1185">Reference proteome</keyword>
<organism evidence="2 3">
    <name type="scientific">Deinococcus enclensis</name>
    <dbReference type="NCBI Taxonomy" id="1049582"/>
    <lineage>
        <taxon>Bacteria</taxon>
        <taxon>Thermotogati</taxon>
        <taxon>Deinococcota</taxon>
        <taxon>Deinococci</taxon>
        <taxon>Deinococcales</taxon>
        <taxon>Deinococcaceae</taxon>
        <taxon>Deinococcus</taxon>
    </lineage>
</organism>
<feature type="domain" description="Tail specific protease" evidence="1">
    <location>
        <begin position="150"/>
        <end position="365"/>
    </location>
</feature>
<gene>
    <name evidence="2" type="ORF">QO006_004000</name>
</gene>
<dbReference type="InterPro" id="IPR029045">
    <property type="entry name" value="ClpP/crotonase-like_dom_sf"/>
</dbReference>
<evidence type="ECO:0000313" key="2">
    <source>
        <dbReference type="EMBL" id="MDP9766533.1"/>
    </source>
</evidence>
<dbReference type="SUPFAM" id="SSF52096">
    <property type="entry name" value="ClpP/crotonase"/>
    <property type="match status" value="1"/>
</dbReference>
<proteinExistence type="predicted"/>
<comment type="caution">
    <text evidence="2">The sequence shown here is derived from an EMBL/GenBank/DDBJ whole genome shotgun (WGS) entry which is preliminary data.</text>
</comment>
<dbReference type="Gene3D" id="3.90.226.10">
    <property type="entry name" value="2-enoyl-CoA Hydratase, Chain A, domain 1"/>
    <property type="match status" value="1"/>
</dbReference>
<reference evidence="2 3" key="1">
    <citation type="submission" date="2023-07" db="EMBL/GenBank/DDBJ databases">
        <title>Genomic Encyclopedia of Type Strains, Phase IV (KMG-IV): sequencing the most valuable type-strain genomes for metagenomic binning, comparative biology and taxonomic classification.</title>
        <authorList>
            <person name="Goeker M."/>
        </authorList>
    </citation>
    <scope>NUCLEOTIDE SEQUENCE [LARGE SCALE GENOMIC DNA]</scope>
    <source>
        <strain evidence="2 3">NIO-1023</strain>
    </source>
</reference>
<evidence type="ECO:0000259" key="1">
    <source>
        <dbReference type="Pfam" id="PF03572"/>
    </source>
</evidence>
<sequence length="391" mass="42433">MTLAARVKRLLSRSIDGHADVREYQPRSGYLPFLPHVTPDGVVAVQPDRSGLLEPGTPYLTAIDELPIDAWLSAVQEFVPRGTSRWVREKTVSGLVFIQEWRIHLGRATPDTVSITLSDGERETHRTLTVTDTKPAFGVWPGPGSRAIGNVGYLRLPMMSPRAAAEIGEWLPRFRDMRGLIIDVRGNSGGSRQAFMPLLPYLVPPSLGPQVVNLAYPRQSASFDPAALEGRGLRPVTDARWTSEERYVIDAFLTPFHPAWTPPEGQFGAPHLMLLERGDASSFLNMPVVVLSDPVCLSATDVFLRLASLLPNVTLMGEGSGGSSGAPRVHRLPGSGLHVRLASMASFQPDGRLFDGHGVDVDVHVPPTPETFLQGGHDSLLGEALAFVRGA</sequence>
<evidence type="ECO:0000313" key="3">
    <source>
        <dbReference type="Proteomes" id="UP001232163"/>
    </source>
</evidence>
<protein>
    <recommendedName>
        <fullName evidence="1">Tail specific protease domain-containing protein</fullName>
    </recommendedName>
</protein>
<accession>A0ABT9MIX0</accession>
<dbReference type="RefSeq" id="WP_307469881.1">
    <property type="nucleotide sequence ID" value="NZ_JAURUR010000032.1"/>
</dbReference>
<dbReference type="InterPro" id="IPR005151">
    <property type="entry name" value="Tail-specific_protease"/>
</dbReference>
<dbReference type="Proteomes" id="UP001232163">
    <property type="component" value="Unassembled WGS sequence"/>
</dbReference>